<dbReference type="InterPro" id="IPR052548">
    <property type="entry name" value="Type_VII_TA_antitoxin"/>
</dbReference>
<gene>
    <name evidence="2" type="ORF">DWE98_02760</name>
</gene>
<dbReference type="Pfam" id="PF01909">
    <property type="entry name" value="NTP_transf_2"/>
    <property type="match status" value="1"/>
</dbReference>
<reference evidence="3" key="1">
    <citation type="submission" date="2018-07" db="EMBL/GenBank/DDBJ databases">
        <authorList>
            <person name="Safronova V.I."/>
            <person name="Chirak E.R."/>
            <person name="Sazanova A.L."/>
        </authorList>
    </citation>
    <scope>NUCLEOTIDE SEQUENCE [LARGE SCALE GENOMIC DNA]</scope>
    <source>
        <strain evidence="3">RCAM04685</strain>
    </source>
</reference>
<dbReference type="Proteomes" id="UP000255207">
    <property type="component" value="Unassembled WGS sequence"/>
</dbReference>
<dbReference type="AlphaFoldDB" id="A0A370LD78"/>
<proteinExistence type="predicted"/>
<dbReference type="Gene3D" id="3.30.460.10">
    <property type="entry name" value="Beta Polymerase, domain 2"/>
    <property type="match status" value="1"/>
</dbReference>
<dbReference type="InterPro" id="IPR043519">
    <property type="entry name" value="NT_sf"/>
</dbReference>
<dbReference type="OrthoDB" id="559450at2"/>
<evidence type="ECO:0000313" key="3">
    <source>
        <dbReference type="Proteomes" id="UP000255207"/>
    </source>
</evidence>
<dbReference type="RefSeq" id="WP_114827604.1">
    <property type="nucleotide sequence ID" value="NZ_QQTO01000019.1"/>
</dbReference>
<dbReference type="InterPro" id="IPR002934">
    <property type="entry name" value="Polymerase_NTP_transf_dom"/>
</dbReference>
<accession>A0A370LD78</accession>
<name>A0A370LD78_9HYPH</name>
<dbReference type="SUPFAM" id="SSF81301">
    <property type="entry name" value="Nucleotidyltransferase"/>
    <property type="match status" value="1"/>
</dbReference>
<dbReference type="CDD" id="cd05403">
    <property type="entry name" value="NT_KNTase_like"/>
    <property type="match status" value="1"/>
</dbReference>
<comment type="caution">
    <text evidence="2">The sequence shown here is derived from an EMBL/GenBank/DDBJ whole genome shotgun (WGS) entry which is preliminary data.</text>
</comment>
<dbReference type="GO" id="GO:0016779">
    <property type="term" value="F:nucleotidyltransferase activity"/>
    <property type="evidence" value="ECO:0007669"/>
    <property type="project" value="InterPro"/>
</dbReference>
<dbReference type="EMBL" id="QQTP01000001">
    <property type="protein sequence ID" value="RDJ29485.1"/>
    <property type="molecule type" value="Genomic_DNA"/>
</dbReference>
<organism evidence="2 3">
    <name type="scientific">Bosea caraganae</name>
    <dbReference type="NCBI Taxonomy" id="2763117"/>
    <lineage>
        <taxon>Bacteria</taxon>
        <taxon>Pseudomonadati</taxon>
        <taxon>Pseudomonadota</taxon>
        <taxon>Alphaproteobacteria</taxon>
        <taxon>Hyphomicrobiales</taxon>
        <taxon>Boseaceae</taxon>
        <taxon>Bosea</taxon>
    </lineage>
</organism>
<dbReference type="PANTHER" id="PTHR33933:SF1">
    <property type="entry name" value="PROTEIN ADENYLYLTRANSFERASE MNTA-RELATED"/>
    <property type="match status" value="1"/>
</dbReference>
<keyword evidence="3" id="KW-1185">Reference proteome</keyword>
<protein>
    <submittedName>
        <fullName evidence="2">DNA polymerase III subunit beta</fullName>
    </submittedName>
</protein>
<evidence type="ECO:0000313" key="2">
    <source>
        <dbReference type="EMBL" id="RDJ29485.1"/>
    </source>
</evidence>
<feature type="domain" description="Polymerase nucleotidyl transferase" evidence="1">
    <location>
        <begin position="15"/>
        <end position="54"/>
    </location>
</feature>
<dbReference type="PANTHER" id="PTHR33933">
    <property type="entry name" value="NUCLEOTIDYLTRANSFERASE"/>
    <property type="match status" value="1"/>
</dbReference>
<sequence length="113" mass="12380">MDRLDAATHEALGLFLDRVRAGFDVAEAILFGSRARGDHRTDSDVDVLVVLNGDDLGDVTRVGFAMADIASDVLVETGVNISPLPVWRSAWTQRSGFPNPTLFRNIDREGIRL</sequence>
<evidence type="ECO:0000259" key="1">
    <source>
        <dbReference type="Pfam" id="PF01909"/>
    </source>
</evidence>